<name>A0A1S2QQ02_9ACTN</name>
<organism evidence="2 3">
    <name type="scientific">Streptomyces monashensis</name>
    <dbReference type="NCBI Taxonomy" id="1678012"/>
    <lineage>
        <taxon>Bacteria</taxon>
        <taxon>Bacillati</taxon>
        <taxon>Actinomycetota</taxon>
        <taxon>Actinomycetes</taxon>
        <taxon>Kitasatosporales</taxon>
        <taxon>Streptomycetaceae</taxon>
        <taxon>Streptomyces</taxon>
    </lineage>
</organism>
<dbReference type="InterPro" id="IPR013381">
    <property type="entry name" value="CRISPR-assoc_prot_Cse1"/>
</dbReference>
<feature type="compositionally biased region" description="Low complexity" evidence="1">
    <location>
        <begin position="499"/>
        <end position="511"/>
    </location>
</feature>
<comment type="caution">
    <text evidence="2">The sequence shown here is derived from an EMBL/GenBank/DDBJ whole genome shotgun (WGS) entry which is preliminary data.</text>
</comment>
<reference evidence="2 3" key="1">
    <citation type="submission" date="2016-10" db="EMBL/GenBank/DDBJ databases">
        <title>Genome sequence of Streptomyces sp. MUSC 1.</title>
        <authorList>
            <person name="Lee L.-H."/>
            <person name="Ser H.-L."/>
            <person name="Law J.W.-F."/>
        </authorList>
    </citation>
    <scope>NUCLEOTIDE SEQUENCE [LARGE SCALE GENOMIC DNA]</scope>
    <source>
        <strain evidence="2 3">MUSC 1</strain>
    </source>
</reference>
<proteinExistence type="predicted"/>
<feature type="region of interest" description="Disordered" evidence="1">
    <location>
        <begin position="495"/>
        <end position="519"/>
    </location>
</feature>
<dbReference type="AlphaFoldDB" id="A0A1S2QQ02"/>
<sequence length="519" mass="56371">MSSLFRVDRDPCVAVRVRRGLTVSEAEELAALVPGATEGTTAVVGLRPLFAAAHLLADLDVQEPPLEAMWRRVLAAIALRVGGLDISQGQAWLDTREDLLAQGRFDTSRIAEYFDPSPQRWRLYGGPRPFLQDPRLADEGGDLAPPGRLVMSRPSGANAVWTDSTPQDVPVKAADAIGWLLAWRGYGPSGTGGTRKHGGRSSHIAKAGPYRALISYFPHDPESLFTTLVLSVPEPSSWPTNPGPDLAPWEREDLPDPLAVAPPCGPASLLAGRTAHAVLLTGDDMGSTVGCQVTWGTTTDLPAATDPYVIERDTGGPVRASRSRAVWRDLDALLLHQRPGDKNTCRRPAVFDHLAELDPDLLAQLGVRALGWDQDRQDRDRAWYSATTPPVLRHLAEADPDGAAVIAAARASAETWAGRLRRALETVWDHVYGKRRKEERPGFADQGAARYWERAEAEFWTTLAAPDTAPAFQRLAVDCFDTSATVLKATAHGRRAAAEARAQLTRPPRAASRSRRQAP</sequence>
<dbReference type="EMBL" id="MLYO01000004">
    <property type="protein sequence ID" value="OIK08218.1"/>
    <property type="molecule type" value="Genomic_DNA"/>
</dbReference>
<accession>A0A1S2QQ02</accession>
<evidence type="ECO:0000313" key="3">
    <source>
        <dbReference type="Proteomes" id="UP000179642"/>
    </source>
</evidence>
<evidence type="ECO:0000256" key="1">
    <source>
        <dbReference type="SAM" id="MobiDB-lite"/>
    </source>
</evidence>
<protein>
    <submittedName>
        <fullName evidence="2">Type I-E CRISPR-associated protein Cse1/CasA</fullName>
    </submittedName>
</protein>
<dbReference type="NCBIfam" id="TIGR02547">
    <property type="entry name" value="casA_cse1"/>
    <property type="match status" value="1"/>
</dbReference>
<keyword evidence="3" id="KW-1185">Reference proteome</keyword>
<evidence type="ECO:0000313" key="2">
    <source>
        <dbReference type="EMBL" id="OIK08218.1"/>
    </source>
</evidence>
<dbReference type="Proteomes" id="UP000179642">
    <property type="component" value="Unassembled WGS sequence"/>
</dbReference>
<dbReference type="Pfam" id="PF09481">
    <property type="entry name" value="CRISPR_Cse1"/>
    <property type="match status" value="1"/>
</dbReference>
<gene>
    <name evidence="2" type="ORF">BIV23_00275</name>
</gene>